<keyword evidence="7" id="KW-0067">ATP-binding</keyword>
<keyword evidence="5" id="KW-0547">Nucleotide-binding</keyword>
<dbReference type="InterPro" id="IPR011009">
    <property type="entry name" value="Kinase-like_dom_sf"/>
</dbReference>
<keyword evidence="3" id="KW-0472">Membrane</keyword>
<dbReference type="InterPro" id="IPR000719">
    <property type="entry name" value="Prot_kinase_dom"/>
</dbReference>
<protein>
    <recommendedName>
        <fullName evidence="2">non-specific serine/threonine protein kinase</fullName>
        <ecNumber evidence="2">2.7.11.1</ecNumber>
    </recommendedName>
</protein>
<dbReference type="Gene3D" id="3.30.200.20">
    <property type="entry name" value="Phosphorylase Kinase, domain 1"/>
    <property type="match status" value="1"/>
</dbReference>
<evidence type="ECO:0000256" key="7">
    <source>
        <dbReference type="ARBA" id="ARBA00022840"/>
    </source>
</evidence>
<dbReference type="GO" id="GO:0005886">
    <property type="term" value="C:plasma membrane"/>
    <property type="evidence" value="ECO:0007669"/>
    <property type="project" value="UniProtKB-SubCell"/>
</dbReference>
<comment type="caution">
    <text evidence="10">The sequence shown here is derived from an EMBL/GenBank/DDBJ whole genome shotgun (WGS) entry which is preliminary data.</text>
</comment>
<dbReference type="SUPFAM" id="SSF56112">
    <property type="entry name" value="Protein kinase-like (PK-like)"/>
    <property type="match status" value="1"/>
</dbReference>
<evidence type="ECO:0000313" key="10">
    <source>
        <dbReference type="EMBL" id="RYR73234.1"/>
    </source>
</evidence>
<dbReference type="GO" id="GO:0004674">
    <property type="term" value="F:protein serine/threonine kinase activity"/>
    <property type="evidence" value="ECO:0007669"/>
    <property type="project" value="UniProtKB-EC"/>
</dbReference>
<feature type="domain" description="Protein kinase" evidence="9">
    <location>
        <begin position="43"/>
        <end position="329"/>
    </location>
</feature>
<dbReference type="EC" id="2.7.11.1" evidence="2"/>
<keyword evidence="11" id="KW-1185">Reference proteome</keyword>
<feature type="compositionally biased region" description="Low complexity" evidence="8">
    <location>
        <begin position="343"/>
        <end position="356"/>
    </location>
</feature>
<accession>A0A445ECI8</accession>
<evidence type="ECO:0000259" key="9">
    <source>
        <dbReference type="PROSITE" id="PS50011"/>
    </source>
</evidence>
<dbReference type="InterPro" id="IPR001245">
    <property type="entry name" value="Ser-Thr/Tyr_kinase_cat_dom"/>
</dbReference>
<dbReference type="Gene3D" id="1.10.510.10">
    <property type="entry name" value="Transferase(Phosphotransferase) domain 1"/>
    <property type="match status" value="1"/>
</dbReference>
<dbReference type="Pfam" id="PF07714">
    <property type="entry name" value="PK_Tyr_Ser-Thr"/>
    <property type="match status" value="1"/>
</dbReference>
<evidence type="ECO:0000256" key="5">
    <source>
        <dbReference type="ARBA" id="ARBA00022741"/>
    </source>
</evidence>
<dbReference type="EMBL" id="SDMP01000002">
    <property type="protein sequence ID" value="RYR73234.1"/>
    <property type="molecule type" value="Genomic_DNA"/>
</dbReference>
<dbReference type="GO" id="GO:0005524">
    <property type="term" value="F:ATP binding"/>
    <property type="evidence" value="ECO:0007669"/>
    <property type="project" value="UniProtKB-KW"/>
</dbReference>
<dbReference type="PROSITE" id="PS50011">
    <property type="entry name" value="PROTEIN_KINASE_DOM"/>
    <property type="match status" value="1"/>
</dbReference>
<evidence type="ECO:0000256" key="4">
    <source>
        <dbReference type="ARBA" id="ARBA00022679"/>
    </source>
</evidence>
<evidence type="ECO:0000256" key="2">
    <source>
        <dbReference type="ARBA" id="ARBA00012513"/>
    </source>
</evidence>
<dbReference type="Proteomes" id="UP000289738">
    <property type="component" value="Chromosome A02"/>
</dbReference>
<feature type="compositionally biased region" description="Polar residues" evidence="8">
    <location>
        <begin position="333"/>
        <end position="342"/>
    </location>
</feature>
<keyword evidence="3" id="KW-1003">Cell membrane</keyword>
<dbReference type="STRING" id="3818.A0A445ECI8"/>
<proteinExistence type="predicted"/>
<dbReference type="PANTHER" id="PTHR45621">
    <property type="entry name" value="OS01G0588500 PROTEIN-RELATED"/>
    <property type="match status" value="1"/>
</dbReference>
<evidence type="ECO:0000256" key="6">
    <source>
        <dbReference type="ARBA" id="ARBA00022777"/>
    </source>
</evidence>
<evidence type="ECO:0000256" key="8">
    <source>
        <dbReference type="SAM" id="MobiDB-lite"/>
    </source>
</evidence>
<name>A0A445ECI8_ARAHY</name>
<dbReference type="AlphaFoldDB" id="A0A445ECI8"/>
<keyword evidence="4" id="KW-0808">Transferase</keyword>
<evidence type="ECO:0000313" key="11">
    <source>
        <dbReference type="Proteomes" id="UP000289738"/>
    </source>
</evidence>
<dbReference type="FunFam" id="3.30.200.20:FF:000228">
    <property type="entry name" value="Serine/threonine-protein kinase BIK1"/>
    <property type="match status" value="1"/>
</dbReference>
<sequence length="356" mass="39827">MTLVSLMGVCLSAQVKVKREGEIFHCSNLKSFSLSELKKATRNFHPNSLLGGGFGSVFKGWIDENSLVPAKPGTGIGIAVKRLKQSGLPDHTEWLAEVDYCGQFSHPHLARLIGYCLEDKHRLLVFEFMPRGSLDNHLFSRRHSHFQPLSWSLRLKVALDVAKGLAFLHSAETNLMCVHFNTTSVLLDSNYNAKLSAFGLLKHRQISNIGHCMQLEFSSGGYIAPEILLTGFYTAKGTVYNFGVVLLEMFTGERLMDRNRPTGQQNLLEWVRPYLANKRKVLKVLDTHLEGQYSVEEAYELATLTLRCISTSPRFRPKIDEVVTLLEQLQAPNNADSGNQIPSSSESRPSASILYT</sequence>
<evidence type="ECO:0000256" key="1">
    <source>
        <dbReference type="ARBA" id="ARBA00004236"/>
    </source>
</evidence>
<dbReference type="InterPro" id="IPR050823">
    <property type="entry name" value="Plant_Ser_Thr_Prot_Kinase"/>
</dbReference>
<feature type="region of interest" description="Disordered" evidence="8">
    <location>
        <begin position="333"/>
        <end position="356"/>
    </location>
</feature>
<organism evidence="10 11">
    <name type="scientific">Arachis hypogaea</name>
    <name type="common">Peanut</name>
    <dbReference type="NCBI Taxonomy" id="3818"/>
    <lineage>
        <taxon>Eukaryota</taxon>
        <taxon>Viridiplantae</taxon>
        <taxon>Streptophyta</taxon>
        <taxon>Embryophyta</taxon>
        <taxon>Tracheophyta</taxon>
        <taxon>Spermatophyta</taxon>
        <taxon>Magnoliopsida</taxon>
        <taxon>eudicotyledons</taxon>
        <taxon>Gunneridae</taxon>
        <taxon>Pentapetalae</taxon>
        <taxon>rosids</taxon>
        <taxon>fabids</taxon>
        <taxon>Fabales</taxon>
        <taxon>Fabaceae</taxon>
        <taxon>Papilionoideae</taxon>
        <taxon>50 kb inversion clade</taxon>
        <taxon>dalbergioids sensu lato</taxon>
        <taxon>Dalbergieae</taxon>
        <taxon>Pterocarpus clade</taxon>
        <taxon>Arachis</taxon>
    </lineage>
</organism>
<comment type="subcellular location">
    <subcellularLocation>
        <location evidence="1">Cell membrane</location>
    </subcellularLocation>
</comment>
<reference evidence="10 11" key="1">
    <citation type="submission" date="2019-01" db="EMBL/GenBank/DDBJ databases">
        <title>Sequencing of cultivated peanut Arachis hypogaea provides insights into genome evolution and oil improvement.</title>
        <authorList>
            <person name="Chen X."/>
        </authorList>
    </citation>
    <scope>NUCLEOTIDE SEQUENCE [LARGE SCALE GENOMIC DNA]</scope>
    <source>
        <strain evidence="11">cv. Fuhuasheng</strain>
        <tissue evidence="10">Leaves</tissue>
    </source>
</reference>
<gene>
    <name evidence="10" type="ORF">Ahy_A02g007575</name>
</gene>
<evidence type="ECO:0000256" key="3">
    <source>
        <dbReference type="ARBA" id="ARBA00022475"/>
    </source>
</evidence>
<keyword evidence="6" id="KW-0418">Kinase</keyword>